<evidence type="ECO:0000259" key="7">
    <source>
        <dbReference type="Pfam" id="PF13354"/>
    </source>
</evidence>
<evidence type="ECO:0000256" key="3">
    <source>
        <dbReference type="ARBA" id="ARBA00012865"/>
    </source>
</evidence>
<dbReference type="PANTHER" id="PTHR35333:SF3">
    <property type="entry name" value="BETA-LACTAMASE-TYPE TRANSPEPTIDASE FOLD CONTAINING PROTEIN"/>
    <property type="match status" value="1"/>
</dbReference>
<dbReference type="NCBIfam" id="NF033103">
    <property type="entry name" value="bla_class_A"/>
    <property type="match status" value="1"/>
</dbReference>
<dbReference type="InterPro" id="IPR045155">
    <property type="entry name" value="Beta-lactam_cat"/>
</dbReference>
<dbReference type="EMBL" id="FOJG01000002">
    <property type="protein sequence ID" value="SEW53274.1"/>
    <property type="molecule type" value="Genomic_DNA"/>
</dbReference>
<dbReference type="PANTHER" id="PTHR35333">
    <property type="entry name" value="BETA-LACTAMASE"/>
    <property type="match status" value="1"/>
</dbReference>
<evidence type="ECO:0000256" key="1">
    <source>
        <dbReference type="ARBA" id="ARBA00001526"/>
    </source>
</evidence>
<dbReference type="SUPFAM" id="SSF56601">
    <property type="entry name" value="beta-lactamase/transpeptidase-like"/>
    <property type="match status" value="1"/>
</dbReference>
<dbReference type="Pfam" id="PF13354">
    <property type="entry name" value="Beta-lactamase2"/>
    <property type="match status" value="1"/>
</dbReference>
<comment type="catalytic activity">
    <reaction evidence="1 6">
        <text>a beta-lactam + H2O = a substituted beta-amino acid</text>
        <dbReference type="Rhea" id="RHEA:20401"/>
        <dbReference type="ChEBI" id="CHEBI:15377"/>
        <dbReference type="ChEBI" id="CHEBI:35627"/>
        <dbReference type="ChEBI" id="CHEBI:140347"/>
        <dbReference type="EC" id="3.5.2.6"/>
    </reaction>
</comment>
<protein>
    <recommendedName>
        <fullName evidence="3 6">Beta-lactamase</fullName>
        <ecNumber evidence="3 6">3.5.2.6</ecNumber>
    </recommendedName>
</protein>
<evidence type="ECO:0000256" key="6">
    <source>
        <dbReference type="RuleBase" id="RU361140"/>
    </source>
</evidence>
<organism evidence="8 9">
    <name type="scientific">Chitinophaga arvensicola</name>
    <dbReference type="NCBI Taxonomy" id="29529"/>
    <lineage>
        <taxon>Bacteria</taxon>
        <taxon>Pseudomonadati</taxon>
        <taxon>Bacteroidota</taxon>
        <taxon>Chitinophagia</taxon>
        <taxon>Chitinophagales</taxon>
        <taxon>Chitinophagaceae</taxon>
        <taxon>Chitinophaga</taxon>
    </lineage>
</organism>
<dbReference type="PROSITE" id="PS00146">
    <property type="entry name" value="BETA_LACTAMASE_A"/>
    <property type="match status" value="1"/>
</dbReference>
<evidence type="ECO:0000313" key="9">
    <source>
        <dbReference type="Proteomes" id="UP000199310"/>
    </source>
</evidence>
<proteinExistence type="inferred from homology"/>
<keyword evidence="4 6" id="KW-0378">Hydrolase</keyword>
<evidence type="ECO:0000256" key="5">
    <source>
        <dbReference type="ARBA" id="ARBA00023251"/>
    </source>
</evidence>
<dbReference type="Proteomes" id="UP000199310">
    <property type="component" value="Unassembled WGS sequence"/>
</dbReference>
<feature type="domain" description="Beta-lactamase class A catalytic" evidence="7">
    <location>
        <begin position="45"/>
        <end position="272"/>
    </location>
</feature>
<dbReference type="AlphaFoldDB" id="A0A1I0SA55"/>
<dbReference type="InterPro" id="IPR012338">
    <property type="entry name" value="Beta-lactam/transpept-like"/>
</dbReference>
<reference evidence="9" key="1">
    <citation type="submission" date="2016-10" db="EMBL/GenBank/DDBJ databases">
        <authorList>
            <person name="Varghese N."/>
            <person name="Submissions S."/>
        </authorList>
    </citation>
    <scope>NUCLEOTIDE SEQUENCE [LARGE SCALE GENOMIC DNA]</scope>
    <source>
        <strain evidence="9">DSM 3695</strain>
    </source>
</reference>
<evidence type="ECO:0000313" key="8">
    <source>
        <dbReference type="EMBL" id="SEW53274.1"/>
    </source>
</evidence>
<dbReference type="Gene3D" id="3.40.710.10">
    <property type="entry name" value="DD-peptidase/beta-lactamase superfamily"/>
    <property type="match status" value="1"/>
</dbReference>
<dbReference type="InterPro" id="IPR023650">
    <property type="entry name" value="Beta-lactam_class-A_AS"/>
</dbReference>
<dbReference type="GO" id="GO:0046677">
    <property type="term" value="P:response to antibiotic"/>
    <property type="evidence" value="ECO:0007669"/>
    <property type="project" value="UniProtKB-UniRule"/>
</dbReference>
<sequence>MIKKISLLISATVATFVVSLPTAKGQQTLRRQIAAIAGNISGKVGVYAEILETKDTVSFNRDQRFPMQSVYKFPIAMAMLHAVDQQKFRLDQLIHVTKEDLIGPRGVSPVRDLHPEGNFDIPLSDLIDYNIRSSDGSACDVLLRLLGGTANANAYVHSLGVKQIAIATTEKVQVPSEMIQYQNWSTPAAMTQLLRIFYQEPVLSDSSHRYLMHLLTTSGPGAKRLKGLLPAGTPVAHKTGTSWTSDGLTRATNDVGIITMPNGQHVAITVFVSDAKASEAEREGTIAKIAKAVYDHWNK</sequence>
<gene>
    <name evidence="8" type="ORF">SAMN04488122_5394</name>
</gene>
<evidence type="ECO:0000256" key="2">
    <source>
        <dbReference type="ARBA" id="ARBA00009009"/>
    </source>
</evidence>
<dbReference type="OrthoDB" id="9772863at2"/>
<accession>A0A1I0SA55</accession>
<dbReference type="EC" id="3.5.2.6" evidence="3 6"/>
<dbReference type="InterPro" id="IPR000871">
    <property type="entry name" value="Beta-lactam_class-A"/>
</dbReference>
<dbReference type="GO" id="GO:0030655">
    <property type="term" value="P:beta-lactam antibiotic catabolic process"/>
    <property type="evidence" value="ECO:0007669"/>
    <property type="project" value="InterPro"/>
</dbReference>
<comment type="similarity">
    <text evidence="2 6">Belongs to the class-A beta-lactamase family.</text>
</comment>
<name>A0A1I0SA55_9BACT</name>
<dbReference type="GO" id="GO:0008800">
    <property type="term" value="F:beta-lactamase activity"/>
    <property type="evidence" value="ECO:0007669"/>
    <property type="project" value="UniProtKB-UniRule"/>
</dbReference>
<keyword evidence="5 6" id="KW-0046">Antibiotic resistance</keyword>
<keyword evidence="9" id="KW-1185">Reference proteome</keyword>
<dbReference type="STRING" id="29529.SAMN04488122_5394"/>
<dbReference type="RefSeq" id="WP_089900362.1">
    <property type="nucleotide sequence ID" value="NZ_FOJG01000002.1"/>
</dbReference>
<dbReference type="PRINTS" id="PR00118">
    <property type="entry name" value="BLACTAMASEA"/>
</dbReference>
<evidence type="ECO:0000256" key="4">
    <source>
        <dbReference type="ARBA" id="ARBA00022801"/>
    </source>
</evidence>